<name>A0A485LUW5_9ZZZZ</name>
<sequence length="251" mass="27698">MQTPVISMANLSVAFFGRTVLNGIDLEIPGNSITIIIGPSGSGKTTLLRAVNRLNEEFAGCSSSGTIWIEVSGTMADIYADLHLSKLRRVAGMVFQSPNVFPLSIRKNLLAPLKVMHSLSRSQRHERMEQALKEAELWDEVCDRLDDSALTLSGGQQQRLCLARALALSPRILLLDEPTASLDVRSAAKIEELLMKLKERYTILAVSHSIRQVKHIADRAVILSAGQMIKTLERRELETPGLLEGLVDEIF</sequence>
<dbReference type="Gene3D" id="3.40.50.300">
    <property type="entry name" value="P-loop containing nucleotide triphosphate hydrolases"/>
    <property type="match status" value="1"/>
</dbReference>
<dbReference type="InterPro" id="IPR017871">
    <property type="entry name" value="ABC_transporter-like_CS"/>
</dbReference>
<protein>
    <submittedName>
        <fullName evidence="5">Phosphate import ATP-binding protein PstB 3</fullName>
    </submittedName>
</protein>
<dbReference type="InterPro" id="IPR005670">
    <property type="entry name" value="PstB-like"/>
</dbReference>
<dbReference type="SMART" id="SM00382">
    <property type="entry name" value="AAA"/>
    <property type="match status" value="1"/>
</dbReference>
<organism evidence="5">
    <name type="scientific">anaerobic digester metagenome</name>
    <dbReference type="NCBI Taxonomy" id="1263854"/>
    <lineage>
        <taxon>unclassified sequences</taxon>
        <taxon>metagenomes</taxon>
        <taxon>ecological metagenomes</taxon>
    </lineage>
</organism>
<reference evidence="5" key="1">
    <citation type="submission" date="2019-03" db="EMBL/GenBank/DDBJ databases">
        <authorList>
            <person name="Hao L."/>
        </authorList>
    </citation>
    <scope>NUCLEOTIDE SEQUENCE</scope>
</reference>
<dbReference type="PROSITE" id="PS50893">
    <property type="entry name" value="ABC_TRANSPORTER_2"/>
    <property type="match status" value="1"/>
</dbReference>
<dbReference type="PANTHER" id="PTHR43423">
    <property type="entry name" value="ABC TRANSPORTER I FAMILY MEMBER 17"/>
    <property type="match status" value="1"/>
</dbReference>
<dbReference type="GO" id="GO:0016887">
    <property type="term" value="F:ATP hydrolysis activity"/>
    <property type="evidence" value="ECO:0007669"/>
    <property type="project" value="InterPro"/>
</dbReference>
<keyword evidence="3 5" id="KW-0067">ATP-binding</keyword>
<dbReference type="PANTHER" id="PTHR43423:SF1">
    <property type="entry name" value="ABC TRANSPORTER I FAMILY MEMBER 17"/>
    <property type="match status" value="1"/>
</dbReference>
<feature type="domain" description="ABC transporter" evidence="4">
    <location>
        <begin position="6"/>
        <end position="250"/>
    </location>
</feature>
<dbReference type="InterPro" id="IPR027417">
    <property type="entry name" value="P-loop_NTPase"/>
</dbReference>
<dbReference type="InterPro" id="IPR003593">
    <property type="entry name" value="AAA+_ATPase"/>
</dbReference>
<evidence type="ECO:0000256" key="3">
    <source>
        <dbReference type="ARBA" id="ARBA00022840"/>
    </source>
</evidence>
<dbReference type="SUPFAM" id="SSF52540">
    <property type="entry name" value="P-loop containing nucleoside triphosphate hydrolases"/>
    <property type="match status" value="1"/>
</dbReference>
<keyword evidence="1" id="KW-0813">Transport</keyword>
<dbReference type="InterPro" id="IPR003439">
    <property type="entry name" value="ABC_transporter-like_ATP-bd"/>
</dbReference>
<dbReference type="EMBL" id="CAADRM010000006">
    <property type="protein sequence ID" value="VFU11341.1"/>
    <property type="molecule type" value="Genomic_DNA"/>
</dbReference>
<dbReference type="AlphaFoldDB" id="A0A485LUW5"/>
<evidence type="ECO:0000259" key="4">
    <source>
        <dbReference type="PROSITE" id="PS50893"/>
    </source>
</evidence>
<dbReference type="GO" id="GO:0005524">
    <property type="term" value="F:ATP binding"/>
    <property type="evidence" value="ECO:0007669"/>
    <property type="project" value="UniProtKB-KW"/>
</dbReference>
<dbReference type="GO" id="GO:0016020">
    <property type="term" value="C:membrane"/>
    <property type="evidence" value="ECO:0007669"/>
    <property type="project" value="InterPro"/>
</dbReference>
<dbReference type="Pfam" id="PF00005">
    <property type="entry name" value="ABC_tran"/>
    <property type="match status" value="1"/>
</dbReference>
<dbReference type="GO" id="GO:0005315">
    <property type="term" value="F:phosphate transmembrane transporter activity"/>
    <property type="evidence" value="ECO:0007669"/>
    <property type="project" value="InterPro"/>
</dbReference>
<gene>
    <name evidence="5" type="primary">pstB</name>
    <name evidence="5" type="ORF">SCFA_1030009</name>
</gene>
<evidence type="ECO:0000256" key="1">
    <source>
        <dbReference type="ARBA" id="ARBA00022448"/>
    </source>
</evidence>
<accession>A0A485LUW5</accession>
<proteinExistence type="predicted"/>
<dbReference type="PROSITE" id="PS00211">
    <property type="entry name" value="ABC_TRANSPORTER_1"/>
    <property type="match status" value="1"/>
</dbReference>
<dbReference type="GO" id="GO:0035435">
    <property type="term" value="P:phosphate ion transmembrane transport"/>
    <property type="evidence" value="ECO:0007669"/>
    <property type="project" value="InterPro"/>
</dbReference>
<evidence type="ECO:0000256" key="2">
    <source>
        <dbReference type="ARBA" id="ARBA00022741"/>
    </source>
</evidence>
<keyword evidence="2" id="KW-0547">Nucleotide-binding</keyword>
<evidence type="ECO:0000313" key="5">
    <source>
        <dbReference type="EMBL" id="VFU11341.1"/>
    </source>
</evidence>
<dbReference type="CDD" id="cd03260">
    <property type="entry name" value="ABC_PstB_phosphate_transporter"/>
    <property type="match status" value="1"/>
</dbReference>